<comment type="caution">
    <text evidence="1">The sequence shown here is derived from an EMBL/GenBank/DDBJ whole genome shotgun (WGS) entry which is preliminary data.</text>
</comment>
<proteinExistence type="predicted"/>
<dbReference type="AlphaFoldDB" id="A0A7W4J5X8"/>
<protein>
    <submittedName>
        <fullName evidence="1">Uncharacterized protein</fullName>
    </submittedName>
</protein>
<sequence>MSHIQLRHDQGVRRCAASAGYARVVPSGGGPAGTKMWDRAWGVAVLAGVAWLARSAWAGGVTLRDLSDAAGCLFAF</sequence>
<reference evidence="1 2" key="1">
    <citation type="submission" date="2020-04" db="EMBL/GenBank/DDBJ databases">
        <title>Description of novel Gluconacetobacter.</title>
        <authorList>
            <person name="Sombolestani A."/>
        </authorList>
    </citation>
    <scope>NUCLEOTIDE SEQUENCE [LARGE SCALE GENOMIC DNA]</scope>
    <source>
        <strain evidence="1 2">LMG 21312</strain>
    </source>
</reference>
<gene>
    <name evidence="1" type="ORF">HLH21_05155</name>
</gene>
<name>A0A7W4J5X8_9PROT</name>
<dbReference type="EMBL" id="JABEQH010000005">
    <property type="protein sequence ID" value="MBB2175315.1"/>
    <property type="molecule type" value="Genomic_DNA"/>
</dbReference>
<accession>A0A7W4J5X8</accession>
<organism evidence="1 2">
    <name type="scientific">Gluconacetobacter johannae</name>
    <dbReference type="NCBI Taxonomy" id="112140"/>
    <lineage>
        <taxon>Bacteria</taxon>
        <taxon>Pseudomonadati</taxon>
        <taxon>Pseudomonadota</taxon>
        <taxon>Alphaproteobacteria</taxon>
        <taxon>Acetobacterales</taxon>
        <taxon>Acetobacteraceae</taxon>
        <taxon>Gluconacetobacter</taxon>
    </lineage>
</organism>
<evidence type="ECO:0000313" key="2">
    <source>
        <dbReference type="Proteomes" id="UP000561066"/>
    </source>
</evidence>
<keyword evidence="2" id="KW-1185">Reference proteome</keyword>
<evidence type="ECO:0000313" key="1">
    <source>
        <dbReference type="EMBL" id="MBB2175315.1"/>
    </source>
</evidence>
<dbReference type="RefSeq" id="WP_182941977.1">
    <property type="nucleotide sequence ID" value="NZ_JABEQH010000005.1"/>
</dbReference>
<dbReference type="Proteomes" id="UP000561066">
    <property type="component" value="Unassembled WGS sequence"/>
</dbReference>